<evidence type="ECO:0000259" key="3">
    <source>
        <dbReference type="Pfam" id="PF08281"/>
    </source>
</evidence>
<dbReference type="SUPFAM" id="SSF88659">
    <property type="entry name" value="Sigma3 and sigma4 domains of RNA polymerase sigma factors"/>
    <property type="match status" value="1"/>
</dbReference>
<dbReference type="Proteomes" id="UP000612456">
    <property type="component" value="Unassembled WGS sequence"/>
</dbReference>
<dbReference type="InterPro" id="IPR013324">
    <property type="entry name" value="RNA_pol_sigma_r3/r4-like"/>
</dbReference>
<dbReference type="Pfam" id="PF08281">
    <property type="entry name" value="Sigma70_r4_2"/>
    <property type="match status" value="1"/>
</dbReference>
<comment type="subunit">
    <text evidence="1">Interacts transiently with the RNA polymerase catalytic core formed by RpoA, RpoB, RpoC and RpoZ (2 alpha, 1 beta, 1 beta' and 1 omega subunit) to form the RNA polymerase holoenzyme that can initiate transcription.</text>
</comment>
<dbReference type="InterPro" id="IPR032710">
    <property type="entry name" value="NTF2-like_dom_sf"/>
</dbReference>
<keyword evidence="5" id="KW-1185">Reference proteome</keyword>
<dbReference type="InterPro" id="IPR052704">
    <property type="entry name" value="ECF_Sigma-70_Domain"/>
</dbReference>
<dbReference type="AlphaFoldDB" id="A0A916YYK5"/>
<accession>A0A916YYK5</accession>
<name>A0A916YYK5_9BACL</name>
<dbReference type="SUPFAM" id="SSF54427">
    <property type="entry name" value="NTF2-like"/>
    <property type="match status" value="1"/>
</dbReference>
<evidence type="ECO:0000259" key="2">
    <source>
        <dbReference type="Pfam" id="PF04542"/>
    </source>
</evidence>
<proteinExistence type="predicted"/>
<dbReference type="RefSeq" id="WP_188992438.1">
    <property type="nucleotide sequence ID" value="NZ_BMHP01000002.1"/>
</dbReference>
<dbReference type="InterPro" id="IPR007627">
    <property type="entry name" value="RNA_pol_sigma70_r2"/>
</dbReference>
<organism evidence="4 5">
    <name type="scientific">Paenibacillus nasutitermitis</name>
    <dbReference type="NCBI Taxonomy" id="1652958"/>
    <lineage>
        <taxon>Bacteria</taxon>
        <taxon>Bacillati</taxon>
        <taxon>Bacillota</taxon>
        <taxon>Bacilli</taxon>
        <taxon>Bacillales</taxon>
        <taxon>Paenibacillaceae</taxon>
        <taxon>Paenibacillus</taxon>
    </lineage>
</organism>
<reference evidence="4" key="2">
    <citation type="submission" date="2020-09" db="EMBL/GenBank/DDBJ databases">
        <authorList>
            <person name="Sun Q."/>
            <person name="Zhou Y."/>
        </authorList>
    </citation>
    <scope>NUCLEOTIDE SEQUENCE</scope>
    <source>
        <strain evidence="4">CGMCC 1.15178</strain>
    </source>
</reference>
<protein>
    <submittedName>
        <fullName evidence="4">RNA polymerase sigma factor SigJ</fullName>
    </submittedName>
</protein>
<dbReference type="SUPFAM" id="SSF88946">
    <property type="entry name" value="Sigma2 domain of RNA polymerase sigma factors"/>
    <property type="match status" value="1"/>
</dbReference>
<dbReference type="InterPro" id="IPR014284">
    <property type="entry name" value="RNA_pol_sigma-70_dom"/>
</dbReference>
<dbReference type="InterPro" id="IPR013249">
    <property type="entry name" value="RNA_pol_sigma70_r4_t2"/>
</dbReference>
<dbReference type="InterPro" id="IPR013325">
    <property type="entry name" value="RNA_pol_sigma_r2"/>
</dbReference>
<evidence type="ECO:0000256" key="1">
    <source>
        <dbReference type="ARBA" id="ARBA00011344"/>
    </source>
</evidence>
<evidence type="ECO:0000313" key="4">
    <source>
        <dbReference type="EMBL" id="GGD67446.1"/>
    </source>
</evidence>
<dbReference type="NCBIfam" id="TIGR02937">
    <property type="entry name" value="sigma70-ECF"/>
    <property type="match status" value="1"/>
</dbReference>
<dbReference type="Pfam" id="PF04542">
    <property type="entry name" value="Sigma70_r2"/>
    <property type="match status" value="1"/>
</dbReference>
<dbReference type="GO" id="GO:0016987">
    <property type="term" value="F:sigma factor activity"/>
    <property type="evidence" value="ECO:0007669"/>
    <property type="project" value="InterPro"/>
</dbReference>
<comment type="caution">
    <text evidence="4">The sequence shown here is derived from an EMBL/GenBank/DDBJ whole genome shotgun (WGS) entry which is preliminary data.</text>
</comment>
<feature type="domain" description="RNA polymerase sigma factor 70 region 4 type 2" evidence="3">
    <location>
        <begin position="108"/>
        <end position="157"/>
    </location>
</feature>
<reference evidence="4" key="1">
    <citation type="journal article" date="2014" name="Int. J. Syst. Evol. Microbiol.">
        <title>Complete genome sequence of Corynebacterium casei LMG S-19264T (=DSM 44701T), isolated from a smear-ripened cheese.</title>
        <authorList>
            <consortium name="US DOE Joint Genome Institute (JGI-PGF)"/>
            <person name="Walter F."/>
            <person name="Albersmeier A."/>
            <person name="Kalinowski J."/>
            <person name="Ruckert C."/>
        </authorList>
    </citation>
    <scope>NUCLEOTIDE SEQUENCE</scope>
    <source>
        <strain evidence="4">CGMCC 1.15178</strain>
    </source>
</reference>
<dbReference type="GO" id="GO:0006352">
    <property type="term" value="P:DNA-templated transcription initiation"/>
    <property type="evidence" value="ECO:0007669"/>
    <property type="project" value="InterPro"/>
</dbReference>
<dbReference type="NCBIfam" id="NF007214">
    <property type="entry name" value="PRK09636.1"/>
    <property type="match status" value="1"/>
</dbReference>
<dbReference type="Gene3D" id="1.10.1740.10">
    <property type="match status" value="1"/>
</dbReference>
<dbReference type="EMBL" id="BMHP01000002">
    <property type="protein sequence ID" value="GGD67446.1"/>
    <property type="molecule type" value="Genomic_DNA"/>
</dbReference>
<gene>
    <name evidence="4" type="primary">rpoE</name>
    <name evidence="4" type="ORF">GCM10010911_26550</name>
</gene>
<dbReference type="Gene3D" id="1.10.10.10">
    <property type="entry name" value="Winged helix-like DNA-binding domain superfamily/Winged helix DNA-binding domain"/>
    <property type="match status" value="1"/>
</dbReference>
<dbReference type="PANTHER" id="PTHR30173">
    <property type="entry name" value="SIGMA 19 FACTOR"/>
    <property type="match status" value="1"/>
</dbReference>
<evidence type="ECO:0000313" key="5">
    <source>
        <dbReference type="Proteomes" id="UP000612456"/>
    </source>
</evidence>
<sequence>MDIQQLYTTYRPLMFSIAYRMLGLVQDAEDVVQDVFVTLQQNQDISAAHLKAYLCKMVANRCINELKSARRTRARYTGPWLPEPLVERVEHHPERAMELRDDLAYAFLVLLQILGPSERAVFILRETLDFSFDEISGIVDKTAVNCRKLYSRAKQKIASQQLEEGLKLPYQPDHPHVAQAFSQAFLAGDLNHLMTLLSDGVVFVSDGGGKVKAAINPIYGKARVLALLDFSMKFNSDRKLSFTSVVNSHEGFILYREQKLTAVYSFAYTADGKAISRIFSVMNPDKLIISGVRAASS</sequence>
<dbReference type="Gene3D" id="3.10.450.50">
    <property type="match status" value="1"/>
</dbReference>
<dbReference type="InterPro" id="IPR036388">
    <property type="entry name" value="WH-like_DNA-bd_sf"/>
</dbReference>
<dbReference type="PANTHER" id="PTHR30173:SF36">
    <property type="entry name" value="ECF RNA POLYMERASE SIGMA FACTOR SIGJ"/>
    <property type="match status" value="1"/>
</dbReference>
<feature type="domain" description="RNA polymerase sigma-70 region 2" evidence="2">
    <location>
        <begin position="6"/>
        <end position="72"/>
    </location>
</feature>
<dbReference type="GO" id="GO:0003677">
    <property type="term" value="F:DNA binding"/>
    <property type="evidence" value="ECO:0007669"/>
    <property type="project" value="InterPro"/>
</dbReference>